<dbReference type="Pfam" id="PF13499">
    <property type="entry name" value="EF-hand_7"/>
    <property type="match status" value="1"/>
</dbReference>
<dbReference type="EMBL" id="LR743596">
    <property type="protein sequence ID" value="CAA2625408.1"/>
    <property type="molecule type" value="Genomic_DNA"/>
</dbReference>
<evidence type="ECO:0000256" key="2">
    <source>
        <dbReference type="ARBA" id="ARBA00022723"/>
    </source>
</evidence>
<dbReference type="SMART" id="SM00054">
    <property type="entry name" value="EFh"/>
    <property type="match status" value="4"/>
</dbReference>
<keyword evidence="4" id="KW-0106">Calcium</keyword>
<dbReference type="InterPro" id="IPR011992">
    <property type="entry name" value="EF-hand-dom_pair"/>
</dbReference>
<evidence type="ECO:0000256" key="4">
    <source>
        <dbReference type="ARBA" id="ARBA00022837"/>
    </source>
</evidence>
<evidence type="ECO:0000256" key="1">
    <source>
        <dbReference type="ARBA" id="ARBA00003291"/>
    </source>
</evidence>
<dbReference type="Proteomes" id="UP001189122">
    <property type="component" value="Unassembled WGS sequence"/>
</dbReference>
<evidence type="ECO:0000256" key="3">
    <source>
        <dbReference type="ARBA" id="ARBA00022737"/>
    </source>
</evidence>
<keyword evidence="2" id="KW-0479">Metal-binding</keyword>
<comment type="function">
    <text evidence="1">Potential calcium sensor.</text>
</comment>
<dbReference type="FunFam" id="1.10.238.10:FF:000089">
    <property type="entry name" value="calmodulin-like protein 3"/>
    <property type="match status" value="1"/>
</dbReference>
<dbReference type="PANTHER" id="PTHR10891">
    <property type="entry name" value="EF-HAND CALCIUM-BINDING DOMAIN CONTAINING PROTEIN"/>
    <property type="match status" value="1"/>
</dbReference>
<sequence>MGLAKIFCGLGSGERKKKAVSPLHSPPSSRRSSSSASAARSPEEEMERVFRKFDANGDGKISAEEIGRFSSLHAMVAEADADGDGFIDLAEFVALNTRGVGAEAAVADLHWAFSVFDANGDGAITAEEVWRVLRSLGEEASLRQCRRMVRSVDRDGDGVVSLEEFTAMMMGNLSWARSPLGLLLRKEKGFSQPPGSTLPLPRPPSFPH</sequence>
<evidence type="ECO:0000313" key="8">
    <source>
        <dbReference type="Proteomes" id="UP001189122"/>
    </source>
</evidence>
<gene>
    <name evidence="7" type="ORF">SI7747_09011175</name>
</gene>
<evidence type="ECO:0000313" key="7">
    <source>
        <dbReference type="EMBL" id="CAA2625408.1"/>
    </source>
</evidence>
<dbReference type="CDD" id="cd00051">
    <property type="entry name" value="EFh"/>
    <property type="match status" value="1"/>
</dbReference>
<dbReference type="GO" id="GO:0005509">
    <property type="term" value="F:calcium ion binding"/>
    <property type="evidence" value="ECO:0007669"/>
    <property type="project" value="InterPro"/>
</dbReference>
<evidence type="ECO:0000256" key="5">
    <source>
        <dbReference type="SAM" id="MobiDB-lite"/>
    </source>
</evidence>
<keyword evidence="3" id="KW-0677">Repeat</keyword>
<feature type="region of interest" description="Disordered" evidence="5">
    <location>
        <begin position="189"/>
        <end position="208"/>
    </location>
</feature>
<dbReference type="EMBL" id="CACRZD030000009">
    <property type="protein sequence ID" value="CAA6664786.1"/>
    <property type="molecule type" value="Genomic_DNA"/>
</dbReference>
<dbReference type="InterPro" id="IPR002048">
    <property type="entry name" value="EF_hand_dom"/>
</dbReference>
<dbReference type="InterPro" id="IPR018247">
    <property type="entry name" value="EF_Hand_1_Ca_BS"/>
</dbReference>
<keyword evidence="8" id="KW-1185">Reference proteome</keyword>
<dbReference type="Pfam" id="PF13202">
    <property type="entry name" value="EF-hand_5"/>
    <property type="match status" value="2"/>
</dbReference>
<evidence type="ECO:0000259" key="6">
    <source>
        <dbReference type="PROSITE" id="PS50222"/>
    </source>
</evidence>
<dbReference type="Gene3D" id="1.10.238.10">
    <property type="entry name" value="EF-hand"/>
    <property type="match status" value="2"/>
</dbReference>
<proteinExistence type="predicted"/>
<protein>
    <recommendedName>
        <fullName evidence="6">EF-hand domain-containing protein</fullName>
    </recommendedName>
</protein>
<dbReference type="SUPFAM" id="SSF47473">
    <property type="entry name" value="EF-hand"/>
    <property type="match status" value="1"/>
</dbReference>
<dbReference type="AlphaFoldDB" id="A0A7I8J3G4"/>
<feature type="compositionally biased region" description="Low complexity" evidence="5">
    <location>
        <begin position="26"/>
        <end position="40"/>
    </location>
</feature>
<feature type="domain" description="EF-hand" evidence="6">
    <location>
        <begin position="104"/>
        <end position="139"/>
    </location>
</feature>
<feature type="domain" description="EF-hand" evidence="6">
    <location>
        <begin position="41"/>
        <end position="76"/>
    </location>
</feature>
<dbReference type="PROSITE" id="PS50222">
    <property type="entry name" value="EF_HAND_2"/>
    <property type="match status" value="3"/>
</dbReference>
<dbReference type="InterPro" id="IPR039647">
    <property type="entry name" value="EF_hand_pair_protein_CML-like"/>
</dbReference>
<feature type="region of interest" description="Disordered" evidence="5">
    <location>
        <begin position="14"/>
        <end position="45"/>
    </location>
</feature>
<name>A0A7I8J3G4_SPIIN</name>
<organism evidence="7">
    <name type="scientific">Spirodela intermedia</name>
    <name type="common">Intermediate duckweed</name>
    <dbReference type="NCBI Taxonomy" id="51605"/>
    <lineage>
        <taxon>Eukaryota</taxon>
        <taxon>Viridiplantae</taxon>
        <taxon>Streptophyta</taxon>
        <taxon>Embryophyta</taxon>
        <taxon>Tracheophyta</taxon>
        <taxon>Spermatophyta</taxon>
        <taxon>Magnoliopsida</taxon>
        <taxon>Liliopsida</taxon>
        <taxon>Araceae</taxon>
        <taxon>Lemnoideae</taxon>
        <taxon>Spirodela</taxon>
    </lineage>
</organism>
<accession>A0A7I8J3G4</accession>
<dbReference type="PROSITE" id="PS00018">
    <property type="entry name" value="EF_HAND_1"/>
    <property type="match status" value="4"/>
</dbReference>
<reference evidence="7 8" key="1">
    <citation type="submission" date="2019-12" db="EMBL/GenBank/DDBJ databases">
        <authorList>
            <person name="Scholz U."/>
            <person name="Mascher M."/>
            <person name="Fiebig A."/>
        </authorList>
    </citation>
    <scope>NUCLEOTIDE SEQUENCE</scope>
</reference>
<feature type="domain" description="EF-hand" evidence="6">
    <location>
        <begin position="140"/>
        <end position="175"/>
    </location>
</feature>